<keyword evidence="1" id="KW-0472">Membrane</keyword>
<reference evidence="2 3" key="1">
    <citation type="submission" date="2019-02" db="EMBL/GenBank/DDBJ databases">
        <title>Genome sequence of the sea-ice species Brumimicrobium glaciale.</title>
        <authorList>
            <person name="Bowman J.P."/>
        </authorList>
    </citation>
    <scope>NUCLEOTIDE SEQUENCE [LARGE SCALE GENOMIC DNA]</scope>
    <source>
        <strain evidence="2 3">IC156</strain>
    </source>
</reference>
<accession>A0A4Q4KNM9</accession>
<comment type="caution">
    <text evidence="2">The sequence shown here is derived from an EMBL/GenBank/DDBJ whole genome shotgun (WGS) entry which is preliminary data.</text>
</comment>
<keyword evidence="1" id="KW-0812">Transmembrane</keyword>
<dbReference type="Proteomes" id="UP000293952">
    <property type="component" value="Unassembled WGS sequence"/>
</dbReference>
<feature type="transmembrane region" description="Helical" evidence="1">
    <location>
        <begin position="7"/>
        <end position="27"/>
    </location>
</feature>
<feature type="transmembrane region" description="Helical" evidence="1">
    <location>
        <begin position="39"/>
        <end position="58"/>
    </location>
</feature>
<keyword evidence="3" id="KW-1185">Reference proteome</keyword>
<dbReference type="OrthoDB" id="5471116at2"/>
<dbReference type="AlphaFoldDB" id="A0A4Q4KNM9"/>
<gene>
    <name evidence="2" type="ORF">ERX46_06300</name>
</gene>
<evidence type="ECO:0000313" key="3">
    <source>
        <dbReference type="Proteomes" id="UP000293952"/>
    </source>
</evidence>
<evidence type="ECO:0000313" key="2">
    <source>
        <dbReference type="EMBL" id="RYM34982.1"/>
    </source>
</evidence>
<protein>
    <submittedName>
        <fullName evidence="2">Uncharacterized protein</fullName>
    </submittedName>
</protein>
<keyword evidence="1" id="KW-1133">Transmembrane helix</keyword>
<dbReference type="RefSeq" id="WP_130092990.1">
    <property type="nucleotide sequence ID" value="NZ_SETE01000002.1"/>
</dbReference>
<dbReference type="EMBL" id="SETE01000002">
    <property type="protein sequence ID" value="RYM34982.1"/>
    <property type="molecule type" value="Genomic_DNA"/>
</dbReference>
<organism evidence="2 3">
    <name type="scientific">Brumimicrobium glaciale</name>
    <dbReference type="NCBI Taxonomy" id="200475"/>
    <lineage>
        <taxon>Bacteria</taxon>
        <taxon>Pseudomonadati</taxon>
        <taxon>Bacteroidota</taxon>
        <taxon>Flavobacteriia</taxon>
        <taxon>Flavobacteriales</taxon>
        <taxon>Crocinitomicaceae</taxon>
        <taxon>Brumimicrobium</taxon>
    </lineage>
</organism>
<name>A0A4Q4KNM9_9FLAO</name>
<evidence type="ECO:0000256" key="1">
    <source>
        <dbReference type="SAM" id="Phobius"/>
    </source>
</evidence>
<sequence length="150" mass="17205">MPYKKTQIGWLIIGIFLPILFIFYLAYENQWGSDPIPLDSFKAIVLIFVIIVALFYKLSIEIDGRVLKLSYGIGLIRIKFKIDQLEEVQVIKTPWYNGLGIRFTSKGMLYNIHGLKAVRIKYISNGKSKSVMVGTAEPERLKEALEESFL</sequence>
<proteinExistence type="predicted"/>